<reference evidence="2 3" key="1">
    <citation type="submission" date="2024-04" db="EMBL/GenBank/DDBJ databases">
        <title>Draft genome sequence of Pseudoxanthomonas putridarboris WD12.</title>
        <authorList>
            <person name="Oh J."/>
        </authorList>
    </citation>
    <scope>NUCLEOTIDE SEQUENCE [LARGE SCALE GENOMIC DNA]</scope>
    <source>
        <strain evidence="2 3">WD12</strain>
    </source>
</reference>
<dbReference type="Proteomes" id="UP001459204">
    <property type="component" value="Unassembled WGS sequence"/>
</dbReference>
<keyword evidence="1" id="KW-0472">Membrane</keyword>
<protein>
    <recommendedName>
        <fullName evidence="4">PH domain-containing protein</fullName>
    </recommendedName>
</protein>
<name>A0ABU9J5S8_9GAMM</name>
<keyword evidence="3" id="KW-1185">Reference proteome</keyword>
<comment type="caution">
    <text evidence="2">The sequence shown here is derived from an EMBL/GenBank/DDBJ whole genome shotgun (WGS) entry which is preliminary data.</text>
</comment>
<keyword evidence="1" id="KW-0812">Transmembrane</keyword>
<evidence type="ECO:0008006" key="4">
    <source>
        <dbReference type="Google" id="ProtNLM"/>
    </source>
</evidence>
<evidence type="ECO:0000313" key="3">
    <source>
        <dbReference type="Proteomes" id="UP001459204"/>
    </source>
</evidence>
<organism evidence="2 3">
    <name type="scientific">Pseudoxanthomonas putridarboris</name>
    <dbReference type="NCBI Taxonomy" id="752605"/>
    <lineage>
        <taxon>Bacteria</taxon>
        <taxon>Pseudomonadati</taxon>
        <taxon>Pseudomonadota</taxon>
        <taxon>Gammaproteobacteria</taxon>
        <taxon>Lysobacterales</taxon>
        <taxon>Lysobacteraceae</taxon>
        <taxon>Pseudoxanthomonas</taxon>
    </lineage>
</organism>
<feature type="transmembrane region" description="Helical" evidence="1">
    <location>
        <begin position="39"/>
        <end position="59"/>
    </location>
</feature>
<dbReference type="PROSITE" id="PS51257">
    <property type="entry name" value="PROKAR_LIPOPROTEIN"/>
    <property type="match status" value="1"/>
</dbReference>
<feature type="transmembrane region" description="Helical" evidence="1">
    <location>
        <begin position="12"/>
        <end position="33"/>
    </location>
</feature>
<proteinExistence type="predicted"/>
<dbReference type="RefSeq" id="WP_341727471.1">
    <property type="nucleotide sequence ID" value="NZ_JBBWWT010000014.1"/>
</dbReference>
<accession>A0ABU9J5S8</accession>
<evidence type="ECO:0000313" key="2">
    <source>
        <dbReference type="EMBL" id="MEL1266300.1"/>
    </source>
</evidence>
<dbReference type="EMBL" id="JBBWWT010000014">
    <property type="protein sequence ID" value="MEL1266300.1"/>
    <property type="molecule type" value="Genomic_DNA"/>
</dbReference>
<evidence type="ECO:0000256" key="1">
    <source>
        <dbReference type="SAM" id="Phobius"/>
    </source>
</evidence>
<gene>
    <name evidence="2" type="ORF">AAD027_18260</name>
</gene>
<keyword evidence="1" id="KW-1133">Transmembrane helix</keyword>
<sequence length="149" mass="16758">MHRAYAVGLRSYLILGAVCCVFFMACAVGAFLARQYWPILVFGFFVLMGVYLLMSAGNYEFSESCVSHRNAFGHFRMRWQDVREVELGPQGSIVLHGGEKRLIVAPPSAWSGAGKMEAFDLMRRKLDAPGVRSYPGNFADYKIHRNARV</sequence>